<gene>
    <name evidence="2" type="ORF">METZ01_LOCUS78827</name>
</gene>
<proteinExistence type="predicted"/>
<feature type="region of interest" description="Disordered" evidence="1">
    <location>
        <begin position="1"/>
        <end position="67"/>
    </location>
</feature>
<evidence type="ECO:0000256" key="1">
    <source>
        <dbReference type="SAM" id="MobiDB-lite"/>
    </source>
</evidence>
<protein>
    <submittedName>
        <fullName evidence="2">Uncharacterized protein</fullName>
    </submittedName>
</protein>
<dbReference type="AlphaFoldDB" id="A0A381UGX4"/>
<reference evidence="2" key="1">
    <citation type="submission" date="2018-05" db="EMBL/GenBank/DDBJ databases">
        <authorList>
            <person name="Lanie J.A."/>
            <person name="Ng W.-L."/>
            <person name="Kazmierczak K.M."/>
            <person name="Andrzejewski T.M."/>
            <person name="Davidsen T.M."/>
            <person name="Wayne K.J."/>
            <person name="Tettelin H."/>
            <person name="Glass J.I."/>
            <person name="Rusch D."/>
            <person name="Podicherti R."/>
            <person name="Tsui H.-C.T."/>
            <person name="Winkler M.E."/>
        </authorList>
    </citation>
    <scope>NUCLEOTIDE SEQUENCE</scope>
</reference>
<name>A0A381UGX4_9ZZZZ</name>
<feature type="compositionally biased region" description="Basic residues" evidence="1">
    <location>
        <begin position="39"/>
        <end position="51"/>
    </location>
</feature>
<feature type="compositionally biased region" description="Polar residues" evidence="1">
    <location>
        <begin position="55"/>
        <end position="67"/>
    </location>
</feature>
<accession>A0A381UGX4</accession>
<sequence length="67" mass="7680">RERAGRYPSRSTGTSLRRVRSMCRCRTSTPTTCGSTSTRPRHNSPSSRRRASYAQRESTCNRWAKQS</sequence>
<feature type="non-terminal residue" evidence="2">
    <location>
        <position position="1"/>
    </location>
</feature>
<evidence type="ECO:0000313" key="2">
    <source>
        <dbReference type="EMBL" id="SVA25973.1"/>
    </source>
</evidence>
<organism evidence="2">
    <name type="scientific">marine metagenome</name>
    <dbReference type="NCBI Taxonomy" id="408172"/>
    <lineage>
        <taxon>unclassified sequences</taxon>
        <taxon>metagenomes</taxon>
        <taxon>ecological metagenomes</taxon>
    </lineage>
</organism>
<feature type="non-terminal residue" evidence="2">
    <location>
        <position position="67"/>
    </location>
</feature>
<feature type="compositionally biased region" description="Low complexity" evidence="1">
    <location>
        <begin position="24"/>
        <end position="38"/>
    </location>
</feature>
<dbReference type="EMBL" id="UINC01006180">
    <property type="protein sequence ID" value="SVA25973.1"/>
    <property type="molecule type" value="Genomic_DNA"/>
</dbReference>